<evidence type="ECO:0000313" key="5">
    <source>
        <dbReference type="Proteomes" id="UP001194414"/>
    </source>
</evidence>
<name>A0AAW4DQ10_9LACO</name>
<dbReference type="GO" id="GO:0004022">
    <property type="term" value="F:alcohol dehydrogenase (NAD+) activity"/>
    <property type="evidence" value="ECO:0007669"/>
    <property type="project" value="UniProtKB-ARBA"/>
</dbReference>
<evidence type="ECO:0000313" key="4">
    <source>
        <dbReference type="EMBL" id="MBI1708447.1"/>
    </source>
</evidence>
<dbReference type="InterPro" id="IPR018211">
    <property type="entry name" value="ADH_Fe_CS"/>
</dbReference>
<dbReference type="InterPro" id="IPR039697">
    <property type="entry name" value="Alcohol_dehydrogenase_Fe"/>
</dbReference>
<organism evidence="4 5">
    <name type="scientific">Lactobacillus crispatus</name>
    <dbReference type="NCBI Taxonomy" id="47770"/>
    <lineage>
        <taxon>Bacteria</taxon>
        <taxon>Bacillati</taxon>
        <taxon>Bacillota</taxon>
        <taxon>Bacilli</taxon>
        <taxon>Lactobacillales</taxon>
        <taxon>Lactobacillaceae</taxon>
        <taxon>Lactobacillus</taxon>
    </lineage>
</organism>
<gene>
    <name evidence="4" type="ORF">HYQ56_1431</name>
</gene>
<dbReference type="Pfam" id="PF00465">
    <property type="entry name" value="Fe-ADH"/>
    <property type="match status" value="1"/>
</dbReference>
<dbReference type="Gene3D" id="3.40.50.1970">
    <property type="match status" value="1"/>
</dbReference>
<dbReference type="Pfam" id="PF25137">
    <property type="entry name" value="ADH_Fe_C"/>
    <property type="match status" value="1"/>
</dbReference>
<dbReference type="PANTHER" id="PTHR11496:SF83">
    <property type="entry name" value="HYDROXYACID-OXOACID TRANSHYDROGENASE, MITOCHONDRIAL"/>
    <property type="match status" value="1"/>
</dbReference>
<dbReference type="EMBL" id="JACCPP010000023">
    <property type="protein sequence ID" value="MBI1708447.1"/>
    <property type="molecule type" value="Genomic_DNA"/>
</dbReference>
<dbReference type="Gene3D" id="1.20.1090.10">
    <property type="entry name" value="Dehydroquinate synthase-like - alpha domain"/>
    <property type="match status" value="1"/>
</dbReference>
<dbReference type="SUPFAM" id="SSF56796">
    <property type="entry name" value="Dehydroquinate synthase-like"/>
    <property type="match status" value="1"/>
</dbReference>
<feature type="domain" description="Fe-containing alcohol dehydrogenase-like C-terminal" evidence="3">
    <location>
        <begin position="190"/>
        <end position="384"/>
    </location>
</feature>
<evidence type="ECO:0000259" key="3">
    <source>
        <dbReference type="Pfam" id="PF25137"/>
    </source>
</evidence>
<keyword evidence="1" id="KW-0560">Oxidoreductase</keyword>
<dbReference type="Proteomes" id="UP001194414">
    <property type="component" value="Unassembled WGS sequence"/>
</dbReference>
<dbReference type="AlphaFoldDB" id="A0AAW4DQ10"/>
<evidence type="ECO:0000256" key="1">
    <source>
        <dbReference type="ARBA" id="ARBA00023002"/>
    </source>
</evidence>
<dbReference type="PROSITE" id="PS00913">
    <property type="entry name" value="ADH_IRON_1"/>
    <property type="match status" value="1"/>
</dbReference>
<dbReference type="GO" id="GO:0046872">
    <property type="term" value="F:metal ion binding"/>
    <property type="evidence" value="ECO:0007669"/>
    <property type="project" value="InterPro"/>
</dbReference>
<protein>
    <submittedName>
        <fullName evidence="4">Alcohol dehydrogenase</fullName>
    </submittedName>
</protein>
<dbReference type="InterPro" id="IPR001670">
    <property type="entry name" value="ADH_Fe/GldA"/>
</dbReference>
<dbReference type="RefSeq" id="WP_198566645.1">
    <property type="nucleotide sequence ID" value="NZ_JACCPP010000023.1"/>
</dbReference>
<feature type="domain" description="Alcohol dehydrogenase iron-type/glycerol dehydrogenase GldA" evidence="2">
    <location>
        <begin position="10"/>
        <end position="177"/>
    </location>
</feature>
<proteinExistence type="predicted"/>
<reference evidence="4" key="1">
    <citation type="submission" date="2020-07" db="EMBL/GenBank/DDBJ databases">
        <title>Comparative genomics analyses of Lactobacillus crispatus isolated from different ecological niches.</title>
        <authorList>
            <person name="Mancino W."/>
            <person name="Mancabelli L."/>
            <person name="Lugli G.A."/>
            <person name="Milani C."/>
            <person name="Viappiani A."/>
            <person name="Anzalone R."/>
            <person name="Longhi G."/>
            <person name="Ventura M."/>
            <person name="Turroni F."/>
        </authorList>
    </citation>
    <scope>NUCLEOTIDE SEQUENCE</scope>
    <source>
        <strain evidence="4">LB65</strain>
    </source>
</reference>
<dbReference type="PANTHER" id="PTHR11496">
    <property type="entry name" value="ALCOHOL DEHYDROGENASE"/>
    <property type="match status" value="1"/>
</dbReference>
<accession>A0AAW4DQ10</accession>
<comment type="caution">
    <text evidence="4">The sequence shown here is derived from an EMBL/GenBank/DDBJ whole genome shotgun (WGS) entry which is preliminary data.</text>
</comment>
<evidence type="ECO:0000259" key="2">
    <source>
        <dbReference type="Pfam" id="PF00465"/>
    </source>
</evidence>
<dbReference type="InterPro" id="IPR056798">
    <property type="entry name" value="ADH_Fe_C"/>
</dbReference>
<dbReference type="FunFam" id="3.40.50.1970:FF:000003">
    <property type="entry name" value="Alcohol dehydrogenase, iron-containing"/>
    <property type="match status" value="1"/>
</dbReference>
<dbReference type="CDD" id="cd08551">
    <property type="entry name" value="Fe-ADH"/>
    <property type="match status" value="1"/>
</dbReference>
<sequence>MSVQAFLKLPQRVYLGEGLFNRLGDFLKTRKNTNVLLFTDAGLLKAGLVQPIEDYFKQNNITYQIESEIKPEPSYVQVDELLKKVSNFDFDTIVAIGGGSVMDAAKLISLLIHTNLSVKDLIDDASQVKKQCATVFIPTTAGTGSEATINAIVAIPEKQVKFGIVSDAMLPDLVLLDVDNVKNLPKPILAASAIDALSHCIECYTAKNATVMSDGVALLGAKLIFHNIVKAYKDPSDIKAREALQLGAFYGGVAITASGTNIVHALSYPLGGKFHIAHGVSNAILFKAGMETNKPAIKDKLASLCDTVWPEEGNKSVDEKADFVINKIAEVVKDTEIPTDLKKFGVSDSDLDFLVDSALEQKRLLSHNMKDLTREDVKNIYKSVM</sequence>